<evidence type="ECO:0000313" key="2">
    <source>
        <dbReference type="EMBL" id="GBP51665.1"/>
    </source>
</evidence>
<evidence type="ECO:0000256" key="1">
    <source>
        <dbReference type="SAM" id="MobiDB-lite"/>
    </source>
</evidence>
<dbReference type="Proteomes" id="UP000299102">
    <property type="component" value="Unassembled WGS sequence"/>
</dbReference>
<reference evidence="2 3" key="1">
    <citation type="journal article" date="2019" name="Commun. Biol.">
        <title>The bagworm genome reveals a unique fibroin gene that provides high tensile strength.</title>
        <authorList>
            <person name="Kono N."/>
            <person name="Nakamura H."/>
            <person name="Ohtoshi R."/>
            <person name="Tomita M."/>
            <person name="Numata K."/>
            <person name="Arakawa K."/>
        </authorList>
    </citation>
    <scope>NUCLEOTIDE SEQUENCE [LARGE SCALE GENOMIC DNA]</scope>
</reference>
<organism evidence="2 3">
    <name type="scientific">Eumeta variegata</name>
    <name type="common">Bagworm moth</name>
    <name type="synonym">Eumeta japonica</name>
    <dbReference type="NCBI Taxonomy" id="151549"/>
    <lineage>
        <taxon>Eukaryota</taxon>
        <taxon>Metazoa</taxon>
        <taxon>Ecdysozoa</taxon>
        <taxon>Arthropoda</taxon>
        <taxon>Hexapoda</taxon>
        <taxon>Insecta</taxon>
        <taxon>Pterygota</taxon>
        <taxon>Neoptera</taxon>
        <taxon>Endopterygota</taxon>
        <taxon>Lepidoptera</taxon>
        <taxon>Glossata</taxon>
        <taxon>Ditrysia</taxon>
        <taxon>Tineoidea</taxon>
        <taxon>Psychidae</taxon>
        <taxon>Oiketicinae</taxon>
        <taxon>Eumeta</taxon>
    </lineage>
</organism>
<accession>A0A4C1WNG5</accession>
<keyword evidence="3" id="KW-1185">Reference proteome</keyword>
<dbReference type="EMBL" id="BGZK01000586">
    <property type="protein sequence ID" value="GBP51665.1"/>
    <property type="molecule type" value="Genomic_DNA"/>
</dbReference>
<feature type="region of interest" description="Disordered" evidence="1">
    <location>
        <begin position="34"/>
        <end position="62"/>
    </location>
</feature>
<comment type="caution">
    <text evidence="2">The sequence shown here is derived from an EMBL/GenBank/DDBJ whole genome shotgun (WGS) entry which is preliminary data.</text>
</comment>
<evidence type="ECO:0000313" key="3">
    <source>
        <dbReference type="Proteomes" id="UP000299102"/>
    </source>
</evidence>
<gene>
    <name evidence="2" type="ORF">EVAR_48288_1</name>
</gene>
<name>A0A4C1WNG5_EUMVA</name>
<sequence length="82" mass="8710">MQPASAAHEPAPSGYVCLEAADFLEKAIAHPSRRVSPFGGVTSPRGGDATGRRGGRSTASPEITSPVKFIYVFKGRRSSRKH</sequence>
<dbReference type="AlphaFoldDB" id="A0A4C1WNG5"/>
<proteinExistence type="predicted"/>
<protein>
    <submittedName>
        <fullName evidence="2">Uncharacterized protein</fullName>
    </submittedName>
</protein>